<proteinExistence type="predicted"/>
<evidence type="ECO:0000256" key="2">
    <source>
        <dbReference type="SAM" id="Phobius"/>
    </source>
</evidence>
<gene>
    <name evidence="3" type="ORF">MWN33_08905</name>
</gene>
<evidence type="ECO:0000313" key="3">
    <source>
        <dbReference type="EMBL" id="MCK0208147.1"/>
    </source>
</evidence>
<keyword evidence="2" id="KW-1133">Transmembrane helix</keyword>
<protein>
    <submittedName>
        <fullName evidence="3">Uncharacterized protein</fullName>
    </submittedName>
</protein>
<name>A0ABT0DLJ6_9HYPH</name>
<keyword evidence="2" id="KW-0812">Transmembrane</keyword>
<organism evidence="3 4">
    <name type="scientific">Ancylobacter koreensis</name>
    <dbReference type="NCBI Taxonomy" id="266121"/>
    <lineage>
        <taxon>Bacteria</taxon>
        <taxon>Pseudomonadati</taxon>
        <taxon>Pseudomonadota</taxon>
        <taxon>Alphaproteobacteria</taxon>
        <taxon>Hyphomicrobiales</taxon>
        <taxon>Xanthobacteraceae</taxon>
        <taxon>Ancylobacter</taxon>
    </lineage>
</organism>
<dbReference type="EMBL" id="JALKCG010000002">
    <property type="protein sequence ID" value="MCK0208147.1"/>
    <property type="molecule type" value="Genomic_DNA"/>
</dbReference>
<reference evidence="3 4" key="1">
    <citation type="submission" date="2022-04" db="EMBL/GenBank/DDBJ databases">
        <authorList>
            <person name="Grouzdev D.S."/>
            <person name="Pantiukh K.S."/>
            <person name="Krutkina M.S."/>
        </authorList>
    </citation>
    <scope>NUCLEOTIDE SEQUENCE [LARGE SCALE GENOMIC DNA]</scope>
    <source>
        <strain evidence="3 4">Jip08</strain>
    </source>
</reference>
<dbReference type="RefSeq" id="WP_247200129.1">
    <property type="nucleotide sequence ID" value="NZ_JALKCG010000002.1"/>
</dbReference>
<keyword evidence="2" id="KW-0472">Membrane</keyword>
<evidence type="ECO:0000313" key="4">
    <source>
        <dbReference type="Proteomes" id="UP001202867"/>
    </source>
</evidence>
<dbReference type="Proteomes" id="UP001202867">
    <property type="component" value="Unassembled WGS sequence"/>
</dbReference>
<evidence type="ECO:0000256" key="1">
    <source>
        <dbReference type="SAM" id="MobiDB-lite"/>
    </source>
</evidence>
<sequence length="238" mass="24923">MPFTPSLFDAVRDRVPGRLLLPVGFALFLAVGTYVIAENSGYERGKAAQASAEESVRNLARLVAQPIELDEEPTEKGDRLLPTMVRAIEPSAVYRAPTAHAAKPAKASVAAGSAGVASAEESAAAALPAGVERFDHCQGACETRDPKVVRAAYPVLVESPEATAARAARRPDVPFAEAPRPDAPPALVTARAEAPEEGFLGLPPLPTAGEIVDRTVQGTSQAYDSMKQAVSGAIDFLR</sequence>
<feature type="transmembrane region" description="Helical" evidence="2">
    <location>
        <begin position="20"/>
        <end position="37"/>
    </location>
</feature>
<reference evidence="4" key="2">
    <citation type="submission" date="2023-07" db="EMBL/GenBank/DDBJ databases">
        <title>Ancylobacter moscoviensis sp. nov., facultatively methylotrophic bacteria from activated sludge and the reclassification of Starkeya novella (Starkey 1934) Kelly et al. 2000 as Ancylobacter novellus comb. nov., Starkeya koreensis Im et al. 2006 as Ancylobacter koreensis comb.nov., Angulomicrobium tetraedrale Vasil'eva et al. 1986 as Ancylobacter tetraedralis comb. nov., Angulomicrobium amanitiforme Fritz et al. 2004 as Ancylobacter amanitiformis comb. nov. and Methylorhabdus multivorans Doronina et al. 1996 as Ancylobacter multivorans comb. nov. and emended description of the genus Ancylobacter.</title>
        <authorList>
            <person name="Doronina N."/>
            <person name="Chemodurova A."/>
            <person name="Grouzdev D."/>
            <person name="Koziaeva V."/>
            <person name="Shi W."/>
            <person name="Wu L."/>
            <person name="Kaparullina E."/>
        </authorList>
    </citation>
    <scope>NUCLEOTIDE SEQUENCE [LARGE SCALE GENOMIC DNA]</scope>
    <source>
        <strain evidence="4">Jip08</strain>
    </source>
</reference>
<accession>A0ABT0DLJ6</accession>
<keyword evidence="4" id="KW-1185">Reference proteome</keyword>
<feature type="region of interest" description="Disordered" evidence="1">
    <location>
        <begin position="163"/>
        <end position="183"/>
    </location>
</feature>
<comment type="caution">
    <text evidence="3">The sequence shown here is derived from an EMBL/GenBank/DDBJ whole genome shotgun (WGS) entry which is preliminary data.</text>
</comment>